<dbReference type="EMBL" id="JAENHL010000008">
    <property type="protein sequence ID" value="MBK1869460.1"/>
    <property type="molecule type" value="Genomic_DNA"/>
</dbReference>
<reference evidence="1" key="1">
    <citation type="submission" date="2021-01" db="EMBL/GenBank/DDBJ databases">
        <authorList>
            <person name="Sun Q."/>
        </authorList>
    </citation>
    <scope>NUCLEOTIDE SEQUENCE</scope>
    <source>
        <strain evidence="1">YIM B02566</strain>
    </source>
</reference>
<accession>A0ACC5R9Z8</accession>
<sequence>MDRFDAMTAFVAVCEAESLTRAARKLGLSPSVMSRQIAALESHLGARLFNRTTRSISLTDAGSRFLERTRRILAELDEAELAVQDEKAPPRGRLSVTAPVIFGRLHVAPLLSHFVARYPEVSIDLTLSDRFISLVEEGHDLAVRIGHLPDSQLVARRFGETRRALVASPAYLAKAGIPLHPDDLAKFSLIAFAPVAQSFEWSFSEGRKVRIEPRFIVNNGDAAISWVLAGSGIARVLYYQVRDAIREGRLVEVLGPFAPEPMPIHVVYPTAHLLPGKVRAFLDLTAQTADWRLAS</sequence>
<name>A0ACC5R9Z8_9HYPH</name>
<evidence type="ECO:0000313" key="1">
    <source>
        <dbReference type="EMBL" id="MBK1869460.1"/>
    </source>
</evidence>
<evidence type="ECO:0000313" key="2">
    <source>
        <dbReference type="Proteomes" id="UP000616151"/>
    </source>
</evidence>
<protein>
    <submittedName>
        <fullName evidence="1">LysR family transcriptional regulator</fullName>
    </submittedName>
</protein>
<comment type="caution">
    <text evidence="1">The sequence shown here is derived from an EMBL/GenBank/DDBJ whole genome shotgun (WGS) entry which is preliminary data.</text>
</comment>
<organism evidence="1 2">
    <name type="scientific">Taklimakanibacter albus</name>
    <dbReference type="NCBI Taxonomy" id="2800327"/>
    <lineage>
        <taxon>Bacteria</taxon>
        <taxon>Pseudomonadati</taxon>
        <taxon>Pseudomonadota</taxon>
        <taxon>Alphaproteobacteria</taxon>
        <taxon>Hyphomicrobiales</taxon>
        <taxon>Aestuariivirgaceae</taxon>
        <taxon>Taklimakanibacter</taxon>
    </lineage>
</organism>
<keyword evidence="2" id="KW-1185">Reference proteome</keyword>
<dbReference type="Proteomes" id="UP000616151">
    <property type="component" value="Unassembled WGS sequence"/>
</dbReference>
<gene>
    <name evidence="1" type="ORF">JHL16_24075</name>
</gene>
<proteinExistence type="predicted"/>